<dbReference type="OrthoDB" id="9796020at2"/>
<dbReference type="STRING" id="1225564.AA309_29800"/>
<evidence type="ECO:0000259" key="6">
    <source>
        <dbReference type="Pfam" id="PF22429"/>
    </source>
</evidence>
<keyword evidence="4" id="KW-0862">Zinc</keyword>
<evidence type="ECO:0000256" key="1">
    <source>
        <dbReference type="ARBA" id="ARBA00001947"/>
    </source>
</evidence>
<dbReference type="InterPro" id="IPR051607">
    <property type="entry name" value="Metallo-dep_hydrolases"/>
</dbReference>
<dbReference type="RefSeq" id="WP_047192653.1">
    <property type="nucleotide sequence ID" value="NZ_LCYG01000127.1"/>
</dbReference>
<dbReference type="InterPro" id="IPR010252">
    <property type="entry name" value="HutF"/>
</dbReference>
<dbReference type="PANTHER" id="PTHR11271">
    <property type="entry name" value="GUANINE DEAMINASE"/>
    <property type="match status" value="1"/>
</dbReference>
<dbReference type="GO" id="GO:0046872">
    <property type="term" value="F:metal ion binding"/>
    <property type="evidence" value="ECO:0007669"/>
    <property type="project" value="UniProtKB-KW"/>
</dbReference>
<dbReference type="InterPro" id="IPR006680">
    <property type="entry name" value="Amidohydro-rel"/>
</dbReference>
<dbReference type="SUPFAM" id="SSF51556">
    <property type="entry name" value="Metallo-dependent hydrolases"/>
    <property type="match status" value="1"/>
</dbReference>
<evidence type="ECO:0000256" key="4">
    <source>
        <dbReference type="ARBA" id="ARBA00022833"/>
    </source>
</evidence>
<sequence>MRRLILDHALLPEGWVRNVGLDVEGGVIAAVHRDAPREDREHITGIALPGLPNLHSHTFQRGMAGLAETRGPEGDSFWTWRQVMYRFLGRLTPDDVEAIAAFAMMEMLEGGFTSVAEFHYLHHDTDGRPYADIAELSGRIAAAAQETGMGLTLLPVFYAQGGFGGAAPAEGQRRFINDVERYARLLEGARKAVVNLDDAVVGVAPHSLRAVTPASLSEVVERSREGPIHIHVAEQVKEVEDCLAWSGHRPVAWLLDHAPVDQRWCLIHATHLDAQEIKGIAMSGAVAGLCPITEANLGDGIFEGIDYTAARGCFGVGSDSNIEISAPAELKQFEYSQRLKHRARNVLAECEGQSTGRNLYEKALSGGAQALGRRIGAIAAGHRADLVVLDADHPDLAAVSGDRWIDSYVFVAGRTVIDTVFVAGQAMVMRGRHVNRDAIRARYVRAMNRILA</sequence>
<keyword evidence="8" id="KW-1185">Reference proteome</keyword>
<dbReference type="GO" id="GO:0019239">
    <property type="term" value="F:deaminase activity"/>
    <property type="evidence" value="ECO:0007669"/>
    <property type="project" value="TreeGrafter"/>
</dbReference>
<dbReference type="GO" id="GO:0005829">
    <property type="term" value="C:cytosol"/>
    <property type="evidence" value="ECO:0007669"/>
    <property type="project" value="TreeGrafter"/>
</dbReference>
<dbReference type="EMBL" id="LCYG01000127">
    <property type="protein sequence ID" value="KLK89712.1"/>
    <property type="molecule type" value="Genomic_DNA"/>
</dbReference>
<keyword evidence="3" id="KW-0378">Hydrolase</keyword>
<reference evidence="7 8" key="1">
    <citation type="submission" date="2015-05" db="EMBL/GenBank/DDBJ databases">
        <title>Draft genome sequence of Microvirga vignae strain BR3299, a novel nitrogen fixing bacteria isolated from Brazil semi-aired region.</title>
        <authorList>
            <person name="Zilli J.E."/>
            <person name="Passos S.R."/>
            <person name="Leite J."/>
            <person name="Baldani J.I."/>
            <person name="Xavier G.R."/>
            <person name="Rumjaneck N.G."/>
            <person name="Simoes-Araujo J.L."/>
        </authorList>
    </citation>
    <scope>NUCLEOTIDE SEQUENCE [LARGE SCALE GENOMIC DNA]</scope>
    <source>
        <strain evidence="7 8">BR3299</strain>
    </source>
</reference>
<evidence type="ECO:0000313" key="8">
    <source>
        <dbReference type="Proteomes" id="UP000035489"/>
    </source>
</evidence>
<dbReference type="InterPro" id="IPR055156">
    <property type="entry name" value="HutF-like_N"/>
</dbReference>
<gene>
    <name evidence="7" type="ORF">AA309_29800</name>
</gene>
<proteinExistence type="predicted"/>
<dbReference type="Pfam" id="PF22429">
    <property type="entry name" value="HutF_N"/>
    <property type="match status" value="1"/>
</dbReference>
<dbReference type="NCBIfam" id="NF006684">
    <property type="entry name" value="PRK09229.1-5"/>
    <property type="match status" value="1"/>
</dbReference>
<dbReference type="NCBIfam" id="TIGR02022">
    <property type="entry name" value="hutF"/>
    <property type="match status" value="1"/>
</dbReference>
<name>A0A0H1RAS8_9HYPH</name>
<dbReference type="PATRIC" id="fig|1225564.3.peg.705"/>
<accession>A0A0H1RAS8</accession>
<evidence type="ECO:0000256" key="3">
    <source>
        <dbReference type="ARBA" id="ARBA00022801"/>
    </source>
</evidence>
<dbReference type="Proteomes" id="UP000035489">
    <property type="component" value="Unassembled WGS sequence"/>
</dbReference>
<dbReference type="AlphaFoldDB" id="A0A0H1RAS8"/>
<organism evidence="7 8">
    <name type="scientific">Microvirga vignae</name>
    <dbReference type="NCBI Taxonomy" id="1225564"/>
    <lineage>
        <taxon>Bacteria</taxon>
        <taxon>Pseudomonadati</taxon>
        <taxon>Pseudomonadota</taxon>
        <taxon>Alphaproteobacteria</taxon>
        <taxon>Hyphomicrobiales</taxon>
        <taxon>Methylobacteriaceae</taxon>
        <taxon>Microvirga</taxon>
    </lineage>
</organism>
<feature type="domain" description="Amidohydrolase-related" evidence="5">
    <location>
        <begin position="46"/>
        <end position="426"/>
    </location>
</feature>
<comment type="caution">
    <text evidence="7">The sequence shown here is derived from an EMBL/GenBank/DDBJ whole genome shotgun (WGS) entry which is preliminary data.</text>
</comment>
<protein>
    <submittedName>
        <fullName evidence="7">N-formimino-L-glutamate deiminase</fullName>
    </submittedName>
</protein>
<dbReference type="NCBIfam" id="NF006683">
    <property type="entry name" value="PRK09229.1-4"/>
    <property type="match status" value="1"/>
</dbReference>
<dbReference type="NCBIfam" id="NF006681">
    <property type="entry name" value="PRK09229.1-2"/>
    <property type="match status" value="1"/>
</dbReference>
<keyword evidence="2" id="KW-0479">Metal-binding</keyword>
<feature type="domain" description="Formimidoylglutamate deiminase N-terminal" evidence="6">
    <location>
        <begin position="8"/>
        <end position="35"/>
    </location>
</feature>
<dbReference type="InterPro" id="IPR011059">
    <property type="entry name" value="Metal-dep_hydrolase_composite"/>
</dbReference>
<comment type="cofactor">
    <cofactor evidence="1">
        <name>Zn(2+)</name>
        <dbReference type="ChEBI" id="CHEBI:29105"/>
    </cofactor>
</comment>
<dbReference type="InterPro" id="IPR032466">
    <property type="entry name" value="Metal_Hydrolase"/>
</dbReference>
<dbReference type="Pfam" id="PF01979">
    <property type="entry name" value="Amidohydro_1"/>
    <property type="match status" value="1"/>
</dbReference>
<dbReference type="SUPFAM" id="SSF51338">
    <property type="entry name" value="Composite domain of metallo-dependent hydrolases"/>
    <property type="match status" value="1"/>
</dbReference>
<dbReference type="Gene3D" id="3.20.20.140">
    <property type="entry name" value="Metal-dependent hydrolases"/>
    <property type="match status" value="1"/>
</dbReference>
<evidence type="ECO:0000256" key="2">
    <source>
        <dbReference type="ARBA" id="ARBA00022723"/>
    </source>
</evidence>
<dbReference type="PANTHER" id="PTHR11271:SF48">
    <property type="entry name" value="AMIDOHYDROLASE-RELATED DOMAIN-CONTAINING PROTEIN"/>
    <property type="match status" value="1"/>
</dbReference>
<evidence type="ECO:0000313" key="7">
    <source>
        <dbReference type="EMBL" id="KLK89712.1"/>
    </source>
</evidence>
<dbReference type="Gene3D" id="2.30.40.10">
    <property type="entry name" value="Urease, subunit C, domain 1"/>
    <property type="match status" value="1"/>
</dbReference>
<dbReference type="CDD" id="cd01313">
    <property type="entry name" value="Met_dep_hydrolase_E"/>
    <property type="match status" value="1"/>
</dbReference>
<evidence type="ECO:0000259" key="5">
    <source>
        <dbReference type="Pfam" id="PF01979"/>
    </source>
</evidence>